<evidence type="ECO:0000313" key="3">
    <source>
        <dbReference type="EMBL" id="TRY78482.1"/>
    </source>
</evidence>
<dbReference type="EMBL" id="VCGU01000003">
    <property type="protein sequence ID" value="TRY78482.1"/>
    <property type="molecule type" value="Genomic_DNA"/>
</dbReference>
<reference evidence="3 4" key="1">
    <citation type="journal article" date="2018" name="Nat. Ecol. Evol.">
        <title>Genomic signatures of mitonuclear coevolution across populations of Tigriopus californicus.</title>
        <authorList>
            <person name="Barreto F.S."/>
            <person name="Watson E.T."/>
            <person name="Lima T.G."/>
            <person name="Willett C.S."/>
            <person name="Edmands S."/>
            <person name="Li W."/>
            <person name="Burton R.S."/>
        </authorList>
    </citation>
    <scope>NUCLEOTIDE SEQUENCE [LARGE SCALE GENOMIC DNA]</scope>
    <source>
        <strain evidence="3 4">San Diego</strain>
    </source>
</reference>
<feature type="compositionally biased region" description="Low complexity" evidence="1">
    <location>
        <begin position="241"/>
        <end position="253"/>
    </location>
</feature>
<keyword evidence="4" id="KW-1185">Reference proteome</keyword>
<feature type="chain" id="PRO_5021863469" evidence="2">
    <location>
        <begin position="22"/>
        <end position="309"/>
    </location>
</feature>
<evidence type="ECO:0000313" key="4">
    <source>
        <dbReference type="Proteomes" id="UP000318571"/>
    </source>
</evidence>
<sequence>MSTSLLHSLFISLSVLSWTSGFSSFPQKSPFDFWRQTSMRSSNPYDSHDFFTPLMTPYSMFNGPLDMVRRQSRQQAVMMAERLLSKDIDVCMQREFCKFGTYREEEATDETEAARNTIEMMQTMLNEFGDDNVQKFPHIRQLVASFGVGRQTEDMQMCKWLFPCQTPIEATSVVSGRSTCKAASKVCPGIAITCGLCSILSPQTCSAVCPVTAIYCGTSGYVCAPSPEKSTTPAPSPPTTTPSTTAAPSNDPPRSGIDENRFGMDTDFTPTRSSSDRFGGVQIKPRNLKADAQMEPETLLKVPRYADWF</sequence>
<feature type="signal peptide" evidence="2">
    <location>
        <begin position="1"/>
        <end position="21"/>
    </location>
</feature>
<organism evidence="3 4">
    <name type="scientific">Tigriopus californicus</name>
    <name type="common">Marine copepod</name>
    <dbReference type="NCBI Taxonomy" id="6832"/>
    <lineage>
        <taxon>Eukaryota</taxon>
        <taxon>Metazoa</taxon>
        <taxon>Ecdysozoa</taxon>
        <taxon>Arthropoda</taxon>
        <taxon>Crustacea</taxon>
        <taxon>Multicrustacea</taxon>
        <taxon>Hexanauplia</taxon>
        <taxon>Copepoda</taxon>
        <taxon>Harpacticoida</taxon>
        <taxon>Harpacticidae</taxon>
        <taxon>Tigriopus</taxon>
    </lineage>
</organism>
<dbReference type="AlphaFoldDB" id="A0A553PLE6"/>
<comment type="caution">
    <text evidence="3">The sequence shown here is derived from an EMBL/GenBank/DDBJ whole genome shotgun (WGS) entry which is preliminary data.</text>
</comment>
<protein>
    <submittedName>
        <fullName evidence="3">Uncharacterized protein</fullName>
    </submittedName>
</protein>
<feature type="region of interest" description="Disordered" evidence="1">
    <location>
        <begin position="227"/>
        <end position="280"/>
    </location>
</feature>
<accession>A0A553PLE6</accession>
<evidence type="ECO:0000256" key="2">
    <source>
        <dbReference type="SAM" id="SignalP"/>
    </source>
</evidence>
<gene>
    <name evidence="3" type="ORF">TCAL_12051</name>
</gene>
<keyword evidence="2" id="KW-0732">Signal</keyword>
<name>A0A553PLE6_TIGCA</name>
<proteinExistence type="predicted"/>
<dbReference type="Proteomes" id="UP000318571">
    <property type="component" value="Chromosome 11"/>
</dbReference>
<evidence type="ECO:0000256" key="1">
    <source>
        <dbReference type="SAM" id="MobiDB-lite"/>
    </source>
</evidence>